<dbReference type="HOGENOM" id="CLU_3319885_0_0_1"/>
<feature type="compositionally biased region" description="Low complexity" evidence="1">
    <location>
        <begin position="8"/>
        <end position="19"/>
    </location>
</feature>
<protein>
    <submittedName>
        <fullName evidence="2">Regulator of G-protein signaling 20</fullName>
    </submittedName>
</protein>
<evidence type="ECO:0000313" key="2">
    <source>
        <dbReference type="Ensembl" id="ENSMUSP00000131165.2"/>
    </source>
</evidence>
<evidence type="ECO:0000313" key="4">
    <source>
        <dbReference type="Proteomes" id="UP000000589"/>
    </source>
</evidence>
<dbReference type="GeneTree" id="ENSGT00940000159123"/>
<dbReference type="Antibodypedia" id="11664">
    <property type="antibodies" value="164 antibodies from 29 providers"/>
</dbReference>
<name>E9Q1A3_MOUSE</name>
<organism evidence="2 4">
    <name type="scientific">Mus musculus</name>
    <name type="common">Mouse</name>
    <dbReference type="NCBI Taxonomy" id="10090"/>
    <lineage>
        <taxon>Eukaryota</taxon>
        <taxon>Metazoa</taxon>
        <taxon>Chordata</taxon>
        <taxon>Craniata</taxon>
        <taxon>Vertebrata</taxon>
        <taxon>Euteleostomi</taxon>
        <taxon>Mammalia</taxon>
        <taxon>Eutheria</taxon>
        <taxon>Euarchontoglires</taxon>
        <taxon>Glires</taxon>
        <taxon>Rodentia</taxon>
        <taxon>Myomorpha</taxon>
        <taxon>Muroidea</taxon>
        <taxon>Muridae</taxon>
        <taxon>Murinae</taxon>
        <taxon>Mus</taxon>
        <taxon>Mus</taxon>
    </lineage>
</organism>
<dbReference type="VEuPathDB" id="HostDB:ENSMUSG00000002459"/>
<evidence type="ECO:0000313" key="3">
    <source>
        <dbReference type="MGI" id="MGI:1929866"/>
    </source>
</evidence>
<reference evidence="2" key="4">
    <citation type="submission" date="2025-09" db="UniProtKB">
        <authorList>
            <consortium name="Ensembl"/>
        </authorList>
    </citation>
    <scope>IDENTIFICATION</scope>
    <source>
        <strain evidence="2">C57BL/6J</strain>
    </source>
</reference>
<reference evidence="2 4" key="1">
    <citation type="journal article" date="2009" name="PLoS Biol.">
        <title>Lineage-specific biology revealed by a finished genome assembly of the mouse.</title>
        <authorList>
            <consortium name="Mouse Genome Sequencing Consortium"/>
            <person name="Church D.M."/>
            <person name="Goodstadt L."/>
            <person name="Hillier L.W."/>
            <person name="Zody M.C."/>
            <person name="Goldstein S."/>
            <person name="She X."/>
            <person name="Bult C.J."/>
            <person name="Agarwala R."/>
            <person name="Cherry J.L."/>
            <person name="DiCuccio M."/>
            <person name="Hlavina W."/>
            <person name="Kapustin Y."/>
            <person name="Meric P."/>
            <person name="Maglott D."/>
            <person name="Birtle Z."/>
            <person name="Marques A.C."/>
            <person name="Graves T."/>
            <person name="Zhou S."/>
            <person name="Teague B."/>
            <person name="Potamousis K."/>
            <person name="Churas C."/>
            <person name="Place M."/>
            <person name="Herschleb J."/>
            <person name="Runnheim R."/>
            <person name="Forrest D."/>
            <person name="Amos-Landgraf J."/>
            <person name="Schwartz D.C."/>
            <person name="Cheng Z."/>
            <person name="Lindblad-Toh K."/>
            <person name="Eichler E.E."/>
            <person name="Ponting C.P."/>
        </authorList>
    </citation>
    <scope>NUCLEOTIDE SEQUENCE [LARGE SCALE GENOMIC DNA]</scope>
    <source>
        <strain evidence="2 4">C57BL/6J</strain>
    </source>
</reference>
<keyword evidence="4" id="KW-1185">Reference proteome</keyword>
<accession>E9Q1A3</accession>
<evidence type="ECO:0000256" key="1">
    <source>
        <dbReference type="SAM" id="MobiDB-lite"/>
    </source>
</evidence>
<sequence length="39" mass="4091">MRTANGGPRARASPSASPADPGLPHCQKPRRPETPKSLP</sequence>
<feature type="compositionally biased region" description="Basic and acidic residues" evidence="1">
    <location>
        <begin position="30"/>
        <end position="39"/>
    </location>
</feature>
<dbReference type="Bgee" id="ENSMUSG00000002459">
    <property type="expression patterns" value="Expressed in caudate-putamen and 122 other cell types or tissues"/>
</dbReference>
<dbReference type="AGR" id="MGI:1929866"/>
<feature type="region of interest" description="Disordered" evidence="1">
    <location>
        <begin position="1"/>
        <end position="39"/>
    </location>
</feature>
<proteinExistence type="predicted"/>
<dbReference type="ExpressionAtlas" id="E9Q1A3">
    <property type="expression patterns" value="baseline and differential"/>
</dbReference>
<dbReference type="MGI" id="MGI:1929866">
    <property type="gene designation" value="Rgs20"/>
</dbReference>
<reference evidence="2 4" key="2">
    <citation type="journal article" date="2011" name="PLoS Biol.">
        <title>Modernizing reference genome assemblies.</title>
        <authorList>
            <person name="Church D.M."/>
            <person name="Schneider V.A."/>
            <person name="Graves T."/>
            <person name="Auger K."/>
            <person name="Cunningham F."/>
            <person name="Bouk N."/>
            <person name="Chen H.C."/>
            <person name="Agarwala R."/>
            <person name="McLaren W.M."/>
            <person name="Ritchie G.R."/>
            <person name="Albracht D."/>
            <person name="Kremitzki M."/>
            <person name="Rock S."/>
            <person name="Kotkiewicz H."/>
            <person name="Kremitzki C."/>
            <person name="Wollam A."/>
            <person name="Trani L."/>
            <person name="Fulton L."/>
            <person name="Fulton R."/>
            <person name="Matthews L."/>
            <person name="Whitehead S."/>
            <person name="Chow W."/>
            <person name="Torrance J."/>
            <person name="Dunn M."/>
            <person name="Harden G."/>
            <person name="Threadgold G."/>
            <person name="Wood J."/>
            <person name="Collins J."/>
            <person name="Heath P."/>
            <person name="Griffiths G."/>
            <person name="Pelan S."/>
            <person name="Grafham D."/>
            <person name="Eichler E.E."/>
            <person name="Weinstock G."/>
            <person name="Mardis E.R."/>
            <person name="Wilson R.K."/>
            <person name="Howe K."/>
            <person name="Flicek P."/>
            <person name="Hubbard T."/>
        </authorList>
    </citation>
    <scope>NUCLEOTIDE SEQUENCE [LARGE SCALE GENOMIC DNA]</scope>
    <source>
        <strain evidence="2 4">C57BL/6J</strain>
    </source>
</reference>
<dbReference type="Proteomes" id="UP000000589">
    <property type="component" value="Chromosome 1"/>
</dbReference>
<gene>
    <name evidence="2 3" type="primary">Rgs20</name>
</gene>
<dbReference type="Ensembl" id="ENSMUST00000170566.2">
    <property type="protein sequence ID" value="ENSMUSP00000131165.2"/>
    <property type="gene ID" value="ENSMUSG00000002459.18"/>
</dbReference>
<dbReference type="AlphaFoldDB" id="E9Q1A3"/>
<reference evidence="2" key="3">
    <citation type="submission" date="2025-08" db="UniProtKB">
        <authorList>
            <consortium name="Ensembl"/>
        </authorList>
    </citation>
    <scope>IDENTIFICATION</scope>
    <source>
        <strain evidence="2">C57BL/6J</strain>
    </source>
</reference>